<organism evidence="1 2">
    <name type="scientific">Pegethrix bostrychoides GSE-TBD4-15B</name>
    <dbReference type="NCBI Taxonomy" id="2839662"/>
    <lineage>
        <taxon>Bacteria</taxon>
        <taxon>Bacillati</taxon>
        <taxon>Cyanobacteriota</taxon>
        <taxon>Cyanophyceae</taxon>
        <taxon>Oculatellales</taxon>
        <taxon>Oculatellaceae</taxon>
        <taxon>Pegethrix</taxon>
    </lineage>
</organism>
<proteinExistence type="predicted"/>
<dbReference type="Proteomes" id="UP000707356">
    <property type="component" value="Unassembled WGS sequence"/>
</dbReference>
<reference evidence="1" key="1">
    <citation type="submission" date="2021-05" db="EMBL/GenBank/DDBJ databases">
        <authorList>
            <person name="Pietrasiak N."/>
            <person name="Ward R."/>
            <person name="Stajich J.E."/>
            <person name="Kurbessoian T."/>
        </authorList>
    </citation>
    <scope>NUCLEOTIDE SEQUENCE</scope>
    <source>
        <strain evidence="1">GSE-TBD4-15B</strain>
    </source>
</reference>
<evidence type="ECO:0000313" key="1">
    <source>
        <dbReference type="EMBL" id="MBW4465146.1"/>
    </source>
</evidence>
<reference evidence="1" key="2">
    <citation type="journal article" date="2022" name="Microbiol. Resour. Announc.">
        <title>Metagenome Sequencing to Explore Phylogenomics of Terrestrial Cyanobacteria.</title>
        <authorList>
            <person name="Ward R.D."/>
            <person name="Stajich J.E."/>
            <person name="Johansen J.R."/>
            <person name="Huntemann M."/>
            <person name="Clum A."/>
            <person name="Foster B."/>
            <person name="Foster B."/>
            <person name="Roux S."/>
            <person name="Palaniappan K."/>
            <person name="Varghese N."/>
            <person name="Mukherjee S."/>
            <person name="Reddy T.B.K."/>
            <person name="Daum C."/>
            <person name="Copeland A."/>
            <person name="Chen I.A."/>
            <person name="Ivanova N.N."/>
            <person name="Kyrpides N.C."/>
            <person name="Shapiro N."/>
            <person name="Eloe-Fadrosh E.A."/>
            <person name="Pietrasiak N."/>
        </authorList>
    </citation>
    <scope>NUCLEOTIDE SEQUENCE</scope>
    <source>
        <strain evidence="1">GSE-TBD4-15B</strain>
    </source>
</reference>
<dbReference type="AlphaFoldDB" id="A0A951P8V1"/>
<name>A0A951P8V1_9CYAN</name>
<dbReference type="EMBL" id="JAHHHV010000032">
    <property type="protein sequence ID" value="MBW4465146.1"/>
    <property type="molecule type" value="Genomic_DNA"/>
</dbReference>
<comment type="caution">
    <text evidence="1">The sequence shown here is derived from an EMBL/GenBank/DDBJ whole genome shotgun (WGS) entry which is preliminary data.</text>
</comment>
<accession>A0A951P8V1</accession>
<gene>
    <name evidence="1" type="ORF">KME07_06855</name>
</gene>
<evidence type="ECO:0000313" key="2">
    <source>
        <dbReference type="Proteomes" id="UP000707356"/>
    </source>
</evidence>
<protein>
    <submittedName>
        <fullName evidence="1">Uncharacterized protein</fullName>
    </submittedName>
</protein>
<sequence>MATNRFTLPQETRKLHRQNMQQTLMRRMAVAKAAENQALIAMLENEQKELALW</sequence>